<dbReference type="GO" id="GO:0009083">
    <property type="term" value="P:branched-chain amino acid catabolic process"/>
    <property type="evidence" value="ECO:0007669"/>
    <property type="project" value="TreeGrafter"/>
</dbReference>
<evidence type="ECO:0000313" key="8">
    <source>
        <dbReference type="Proteomes" id="UP000638732"/>
    </source>
</evidence>
<proteinExistence type="predicted"/>
<dbReference type="EMBL" id="WWEO01000044">
    <property type="protein sequence ID" value="NCD71107.1"/>
    <property type="molecule type" value="Genomic_DNA"/>
</dbReference>
<keyword evidence="8" id="KW-1185">Reference proteome</keyword>
<dbReference type="Pfam" id="PF02779">
    <property type="entry name" value="Transket_pyr"/>
    <property type="match status" value="1"/>
</dbReference>
<reference evidence="7" key="2">
    <citation type="submission" date="2020-10" db="EMBL/GenBank/DDBJ databases">
        <title>Mucilaginibacter sp. nov., isolated from soil.</title>
        <authorList>
            <person name="Jeon C.O."/>
        </authorList>
    </citation>
    <scope>NUCLEOTIDE SEQUENCE</scope>
    <source>
        <strain evidence="7">R11</strain>
    </source>
</reference>
<dbReference type="SMART" id="SM00861">
    <property type="entry name" value="Transket_pyr"/>
    <property type="match status" value="1"/>
</dbReference>
<evidence type="ECO:0000256" key="1">
    <source>
        <dbReference type="ARBA" id="ARBA00001964"/>
    </source>
</evidence>
<dbReference type="EC" id="1.2.4.4" evidence="3"/>
<dbReference type="GO" id="GO:0003863">
    <property type="term" value="F:branched-chain 2-oxo acid dehydrogenase activity"/>
    <property type="evidence" value="ECO:0007669"/>
    <property type="project" value="UniProtKB-EC"/>
</dbReference>
<comment type="cofactor">
    <cofactor evidence="1">
        <name>thiamine diphosphate</name>
        <dbReference type="ChEBI" id="CHEBI:58937"/>
    </cofactor>
</comment>
<dbReference type="InterPro" id="IPR005475">
    <property type="entry name" value="Transketolase-like_Pyr-bd"/>
</dbReference>
<dbReference type="CDD" id="cd02000">
    <property type="entry name" value="TPP_E1_PDC_ADC_BCADC"/>
    <property type="match status" value="1"/>
</dbReference>
<reference evidence="7" key="1">
    <citation type="submission" date="2020-01" db="EMBL/GenBank/DDBJ databases">
        <authorList>
            <person name="Seo Y.L."/>
        </authorList>
    </citation>
    <scope>NUCLEOTIDE SEQUENCE</scope>
    <source>
        <strain evidence="7">R11</strain>
    </source>
</reference>
<keyword evidence="5" id="KW-0786">Thiamine pyrophosphate</keyword>
<evidence type="ECO:0000259" key="6">
    <source>
        <dbReference type="SMART" id="SM00861"/>
    </source>
</evidence>
<dbReference type="SUPFAM" id="SSF52922">
    <property type="entry name" value="TK C-terminal domain-like"/>
    <property type="match status" value="1"/>
</dbReference>
<dbReference type="AlphaFoldDB" id="A0A966DV47"/>
<dbReference type="Pfam" id="PF00676">
    <property type="entry name" value="E1_dh"/>
    <property type="match status" value="1"/>
</dbReference>
<sequence length="810" mass="89839">MPQTAPLTTNGFDSAELNFEDFKKIVINDYRIGFESRQASLLGRREVLTGKAKFGIFGDGKEVAQLAMAKAFKAGDWRAGYYRDQTFMFATGMSNLKEFFAQLYANPDIDKDPASGGRQMNCHYATRYIDADGNWTNQTETMNCSSDISTTGGHMPRLLGLAYASKLYRNNPELVDQKQFSINGNEVAFGTIGNGSTSEGLFMETFNAAGVLQVPMAISVWDDAYAISVPASLQTTKEDISEILKGFQREDGSNGYEIFKVRGWDYVALCETYARAIEVCRREQVPVLIHVTEMTQPQGHSTSGSHERYKSKERLVWEAEHDCLLQMRQWIVASAITTEAELDKIEAEAKIYVRECQREAWNELGDVIKAELEEAASLIDAVAQDAAAQDAVEDVAHALRATLDPGRKDVIAAIRKTLRITVKQNFESKQKLVEWFNEQVEFNTHRYNSKLFSNSPKSPMNVPVNSAQFDGETRMMDGREILNACFDANFGRDKTIVAFGEDVGNIGDVNQGFAGLQAKYGDLRITDTGIREATIIGQGMGLAMRGLRPIAEIQYLDYLIYAMTVLSDDLATLSYRTSGGQKAPVIVRTRGHRLEGIWHSGSPLGMILNSMRGLHICVPRNMTQAAGMYNTLLRGDEPAIVIESLNGYRLKEKLPTNVGEFTVPLGKAELIKEGTDITVISYGSTLRIVQEAAEELTEMGINIEIIDPQTLYPFDTEKLSVASLKKTSKLLVVDEDVPGGGSAYILQKVLEMQGGYYHLDAQPKTLCAKEHRPPYGSDGDYFSKPSVDDVVEAAYAMMSETNPDKFPAIY</sequence>
<comment type="function">
    <text evidence="2">E1 component of the 2-oxoglutarate dehydrogenase (OGDH) complex which catalyzes the decarboxylation of 2-oxoglutarate, the first step in the conversion of 2-oxoglutarate to succinyl-CoA and CO(2).</text>
</comment>
<dbReference type="InterPro" id="IPR029061">
    <property type="entry name" value="THDP-binding"/>
</dbReference>
<dbReference type="RefSeq" id="WP_166587083.1">
    <property type="nucleotide sequence ID" value="NZ_WWEO01000044.1"/>
</dbReference>
<dbReference type="Gene3D" id="3.40.50.920">
    <property type="match status" value="1"/>
</dbReference>
<dbReference type="PANTHER" id="PTHR42980:SF1">
    <property type="entry name" value="2-OXOISOVALERATE DEHYDROGENASE SUBUNIT BETA, MITOCHONDRIAL"/>
    <property type="match status" value="1"/>
</dbReference>
<dbReference type="Proteomes" id="UP000638732">
    <property type="component" value="Unassembled WGS sequence"/>
</dbReference>
<feature type="domain" description="Transketolase-like pyrimidine-binding" evidence="6">
    <location>
        <begin position="476"/>
        <end position="650"/>
    </location>
</feature>
<dbReference type="SUPFAM" id="SSF52518">
    <property type="entry name" value="Thiamin diphosphate-binding fold (THDP-binding)"/>
    <property type="match status" value="2"/>
</dbReference>
<dbReference type="Pfam" id="PF02780">
    <property type="entry name" value="Transketolase_C"/>
    <property type="match status" value="1"/>
</dbReference>
<dbReference type="GO" id="GO:0007584">
    <property type="term" value="P:response to nutrient"/>
    <property type="evidence" value="ECO:0007669"/>
    <property type="project" value="TreeGrafter"/>
</dbReference>
<comment type="caution">
    <text evidence="7">The sequence shown here is derived from an EMBL/GenBank/DDBJ whole genome shotgun (WGS) entry which is preliminary data.</text>
</comment>
<evidence type="ECO:0000256" key="5">
    <source>
        <dbReference type="ARBA" id="ARBA00023052"/>
    </source>
</evidence>
<protein>
    <recommendedName>
        <fullName evidence="3">3-methyl-2-oxobutanoate dehydrogenase (2-methylpropanoyl-transferring)</fullName>
        <ecNumber evidence="3">1.2.4.4</ecNumber>
    </recommendedName>
</protein>
<organism evidence="7 8">
    <name type="scientific">Mucilaginibacter agri</name>
    <dbReference type="NCBI Taxonomy" id="2695265"/>
    <lineage>
        <taxon>Bacteria</taxon>
        <taxon>Pseudomonadati</taxon>
        <taxon>Bacteroidota</taxon>
        <taxon>Sphingobacteriia</taxon>
        <taxon>Sphingobacteriales</taxon>
        <taxon>Sphingobacteriaceae</taxon>
        <taxon>Mucilaginibacter</taxon>
    </lineage>
</organism>
<keyword evidence="4" id="KW-0560">Oxidoreductase</keyword>
<evidence type="ECO:0000256" key="4">
    <source>
        <dbReference type="ARBA" id="ARBA00023002"/>
    </source>
</evidence>
<evidence type="ECO:0000256" key="3">
    <source>
        <dbReference type="ARBA" id="ARBA00012277"/>
    </source>
</evidence>
<name>A0A966DV47_9SPHI</name>
<dbReference type="Gene3D" id="3.40.50.970">
    <property type="match status" value="2"/>
</dbReference>
<dbReference type="InterPro" id="IPR001017">
    <property type="entry name" value="DH_E1"/>
</dbReference>
<evidence type="ECO:0000313" key="7">
    <source>
        <dbReference type="EMBL" id="NCD71107.1"/>
    </source>
</evidence>
<evidence type="ECO:0000256" key="2">
    <source>
        <dbReference type="ARBA" id="ARBA00003906"/>
    </source>
</evidence>
<accession>A0A966DV47</accession>
<gene>
    <name evidence="7" type="ORF">GSY63_17200</name>
</gene>
<dbReference type="InterPro" id="IPR009014">
    <property type="entry name" value="Transketo_C/PFOR_II"/>
</dbReference>
<dbReference type="InterPro" id="IPR033248">
    <property type="entry name" value="Transketolase_C"/>
</dbReference>
<dbReference type="PANTHER" id="PTHR42980">
    <property type="entry name" value="2-OXOISOVALERATE DEHYDROGENASE SUBUNIT BETA-RELATED"/>
    <property type="match status" value="1"/>
</dbReference>